<protein>
    <submittedName>
        <fullName evidence="1">Uncharacterized protein</fullName>
    </submittedName>
</protein>
<reference evidence="1" key="2">
    <citation type="journal article" date="2015" name="Fish Shellfish Immunol.">
        <title>Early steps in the European eel (Anguilla anguilla)-Vibrio vulnificus interaction in the gills: Role of the RtxA13 toxin.</title>
        <authorList>
            <person name="Callol A."/>
            <person name="Pajuelo D."/>
            <person name="Ebbesson L."/>
            <person name="Teles M."/>
            <person name="MacKenzie S."/>
            <person name="Amaro C."/>
        </authorList>
    </citation>
    <scope>NUCLEOTIDE SEQUENCE</scope>
</reference>
<sequence>MHSARISSPSFFSSNADILAVGLFPKSLPCVLFPSGKVSLL</sequence>
<name>A0A0E9UJC4_ANGAN</name>
<proteinExistence type="predicted"/>
<evidence type="ECO:0000313" key="1">
    <source>
        <dbReference type="EMBL" id="JAH65857.1"/>
    </source>
</evidence>
<organism evidence="1">
    <name type="scientific">Anguilla anguilla</name>
    <name type="common">European freshwater eel</name>
    <name type="synonym">Muraena anguilla</name>
    <dbReference type="NCBI Taxonomy" id="7936"/>
    <lineage>
        <taxon>Eukaryota</taxon>
        <taxon>Metazoa</taxon>
        <taxon>Chordata</taxon>
        <taxon>Craniata</taxon>
        <taxon>Vertebrata</taxon>
        <taxon>Euteleostomi</taxon>
        <taxon>Actinopterygii</taxon>
        <taxon>Neopterygii</taxon>
        <taxon>Teleostei</taxon>
        <taxon>Anguilliformes</taxon>
        <taxon>Anguillidae</taxon>
        <taxon>Anguilla</taxon>
    </lineage>
</organism>
<dbReference type="AlphaFoldDB" id="A0A0E9UJC4"/>
<dbReference type="EMBL" id="GBXM01042720">
    <property type="protein sequence ID" value="JAH65857.1"/>
    <property type="molecule type" value="Transcribed_RNA"/>
</dbReference>
<reference evidence="1" key="1">
    <citation type="submission" date="2014-11" db="EMBL/GenBank/DDBJ databases">
        <authorList>
            <person name="Amaro Gonzalez C."/>
        </authorList>
    </citation>
    <scope>NUCLEOTIDE SEQUENCE</scope>
</reference>
<accession>A0A0E9UJC4</accession>